<proteinExistence type="predicted"/>
<name>K0SK19_THAOC</name>
<feature type="region of interest" description="Disordered" evidence="1">
    <location>
        <begin position="1"/>
        <end position="82"/>
    </location>
</feature>
<feature type="compositionally biased region" description="Basic and acidic residues" evidence="1">
    <location>
        <begin position="45"/>
        <end position="63"/>
    </location>
</feature>
<organism evidence="2 3">
    <name type="scientific">Thalassiosira oceanica</name>
    <name type="common">Marine diatom</name>
    <dbReference type="NCBI Taxonomy" id="159749"/>
    <lineage>
        <taxon>Eukaryota</taxon>
        <taxon>Sar</taxon>
        <taxon>Stramenopiles</taxon>
        <taxon>Ochrophyta</taxon>
        <taxon>Bacillariophyta</taxon>
        <taxon>Coscinodiscophyceae</taxon>
        <taxon>Thalassiosirophycidae</taxon>
        <taxon>Thalassiosirales</taxon>
        <taxon>Thalassiosiraceae</taxon>
        <taxon>Thalassiosira</taxon>
    </lineage>
</organism>
<feature type="compositionally biased region" description="Basic and acidic residues" evidence="1">
    <location>
        <begin position="11"/>
        <end position="20"/>
    </location>
</feature>
<comment type="caution">
    <text evidence="2">The sequence shown here is derived from an EMBL/GenBank/DDBJ whole genome shotgun (WGS) entry which is preliminary data.</text>
</comment>
<keyword evidence="3" id="KW-1185">Reference proteome</keyword>
<dbReference type="EMBL" id="AGNL01016018">
    <property type="protein sequence ID" value="EJK65304.1"/>
    <property type="molecule type" value="Genomic_DNA"/>
</dbReference>
<feature type="non-terminal residue" evidence="2">
    <location>
        <position position="1"/>
    </location>
</feature>
<dbReference type="Proteomes" id="UP000266841">
    <property type="component" value="Unassembled WGS sequence"/>
</dbReference>
<reference evidence="2 3" key="1">
    <citation type="journal article" date="2012" name="Genome Biol.">
        <title>Genome and low-iron response of an oceanic diatom adapted to chronic iron limitation.</title>
        <authorList>
            <person name="Lommer M."/>
            <person name="Specht M."/>
            <person name="Roy A.S."/>
            <person name="Kraemer L."/>
            <person name="Andreson R."/>
            <person name="Gutowska M.A."/>
            <person name="Wolf J."/>
            <person name="Bergner S.V."/>
            <person name="Schilhabel M.B."/>
            <person name="Klostermeier U.C."/>
            <person name="Beiko R.G."/>
            <person name="Rosenstiel P."/>
            <person name="Hippler M."/>
            <person name="Laroche J."/>
        </authorList>
    </citation>
    <scope>NUCLEOTIDE SEQUENCE [LARGE SCALE GENOMIC DNA]</scope>
    <source>
        <strain evidence="2 3">CCMP1005</strain>
    </source>
</reference>
<evidence type="ECO:0000313" key="2">
    <source>
        <dbReference type="EMBL" id="EJK65304.1"/>
    </source>
</evidence>
<feature type="compositionally biased region" description="Gly residues" evidence="1">
    <location>
        <begin position="28"/>
        <end position="39"/>
    </location>
</feature>
<evidence type="ECO:0000256" key="1">
    <source>
        <dbReference type="SAM" id="MobiDB-lite"/>
    </source>
</evidence>
<evidence type="ECO:0000313" key="3">
    <source>
        <dbReference type="Proteomes" id="UP000266841"/>
    </source>
</evidence>
<dbReference type="AlphaFoldDB" id="K0SK19"/>
<accession>K0SK19</accession>
<gene>
    <name evidence="2" type="ORF">THAOC_13847</name>
</gene>
<feature type="region of interest" description="Disordered" evidence="1">
    <location>
        <begin position="104"/>
        <end position="175"/>
    </location>
</feature>
<sequence length="175" mass="18200">GSGHVCGTQDGRARGREKCLTVRSRGGRATGRGVSGGRAAGRLSARPEERESCSWDGVHRGGEGDWGPAAGNRAAGSYEATLTPDPASARMVADGNERMVVAIQGVRSGHGVQQSGGGARDTKSTRQTQKRRVTAAPTKVRSPPDSAEESHSSRVGRRMPSRGGERAASWPIAGE</sequence>
<protein>
    <submittedName>
        <fullName evidence="2">Uncharacterized protein</fullName>
    </submittedName>
</protein>